<gene>
    <name evidence="8" type="ORF">GCM10017083_20670</name>
</gene>
<evidence type="ECO:0000256" key="2">
    <source>
        <dbReference type="ARBA" id="ARBA00012438"/>
    </source>
</evidence>
<dbReference type="AlphaFoldDB" id="A0A918XR87"/>
<dbReference type="GO" id="GO:0009927">
    <property type="term" value="F:histidine phosphotransfer kinase activity"/>
    <property type="evidence" value="ECO:0007669"/>
    <property type="project" value="TreeGrafter"/>
</dbReference>
<keyword evidence="3" id="KW-0597">Phosphoprotein</keyword>
<dbReference type="InterPro" id="IPR003594">
    <property type="entry name" value="HATPase_dom"/>
</dbReference>
<dbReference type="InterPro" id="IPR003661">
    <property type="entry name" value="HisK_dim/P_dom"/>
</dbReference>
<accession>A0A918XR87</accession>
<organism evidence="8 9">
    <name type="scientific">Thalassobaculum fulvum</name>
    <dbReference type="NCBI Taxonomy" id="1633335"/>
    <lineage>
        <taxon>Bacteria</taxon>
        <taxon>Pseudomonadati</taxon>
        <taxon>Pseudomonadota</taxon>
        <taxon>Alphaproteobacteria</taxon>
        <taxon>Rhodospirillales</taxon>
        <taxon>Thalassobaculaceae</taxon>
        <taxon>Thalassobaculum</taxon>
    </lineage>
</organism>
<dbReference type="GO" id="GO:0000155">
    <property type="term" value="F:phosphorelay sensor kinase activity"/>
    <property type="evidence" value="ECO:0007669"/>
    <property type="project" value="InterPro"/>
</dbReference>
<dbReference type="EC" id="2.7.13.3" evidence="2"/>
<keyword evidence="5" id="KW-0418">Kinase</keyword>
<evidence type="ECO:0000259" key="7">
    <source>
        <dbReference type="PROSITE" id="PS50109"/>
    </source>
</evidence>
<dbReference type="EMBL" id="BMZS01000004">
    <property type="protein sequence ID" value="GHD48959.1"/>
    <property type="molecule type" value="Genomic_DNA"/>
</dbReference>
<dbReference type="InterPro" id="IPR005467">
    <property type="entry name" value="His_kinase_dom"/>
</dbReference>
<reference evidence="8" key="2">
    <citation type="submission" date="2020-09" db="EMBL/GenBank/DDBJ databases">
        <authorList>
            <person name="Sun Q."/>
            <person name="Kim S."/>
        </authorList>
    </citation>
    <scope>NUCLEOTIDE SEQUENCE</scope>
    <source>
        <strain evidence="8">KCTC 42651</strain>
    </source>
</reference>
<keyword evidence="4" id="KW-0808">Transferase</keyword>
<evidence type="ECO:0000313" key="9">
    <source>
        <dbReference type="Proteomes" id="UP000630353"/>
    </source>
</evidence>
<dbReference type="InterPro" id="IPR036097">
    <property type="entry name" value="HisK_dim/P_sf"/>
</dbReference>
<dbReference type="SUPFAM" id="SSF55874">
    <property type="entry name" value="ATPase domain of HSP90 chaperone/DNA topoisomerase II/histidine kinase"/>
    <property type="match status" value="1"/>
</dbReference>
<evidence type="ECO:0000313" key="8">
    <source>
        <dbReference type="EMBL" id="GHD48959.1"/>
    </source>
</evidence>
<dbReference type="PANTHER" id="PTHR43047">
    <property type="entry name" value="TWO-COMPONENT HISTIDINE PROTEIN KINASE"/>
    <property type="match status" value="1"/>
</dbReference>
<dbReference type="PRINTS" id="PR00344">
    <property type="entry name" value="BCTRLSENSOR"/>
</dbReference>
<reference evidence="8" key="1">
    <citation type="journal article" date="2014" name="Int. J. Syst. Evol. Microbiol.">
        <title>Complete genome sequence of Corynebacterium casei LMG S-19264T (=DSM 44701T), isolated from a smear-ripened cheese.</title>
        <authorList>
            <consortium name="US DOE Joint Genome Institute (JGI-PGF)"/>
            <person name="Walter F."/>
            <person name="Albersmeier A."/>
            <person name="Kalinowski J."/>
            <person name="Ruckert C."/>
        </authorList>
    </citation>
    <scope>NUCLEOTIDE SEQUENCE</scope>
    <source>
        <strain evidence="8">KCTC 42651</strain>
    </source>
</reference>
<dbReference type="Pfam" id="PF02518">
    <property type="entry name" value="HATPase_c"/>
    <property type="match status" value="1"/>
</dbReference>
<dbReference type="InterPro" id="IPR004358">
    <property type="entry name" value="Sig_transdc_His_kin-like_C"/>
</dbReference>
<evidence type="ECO:0000256" key="1">
    <source>
        <dbReference type="ARBA" id="ARBA00000085"/>
    </source>
</evidence>
<evidence type="ECO:0000256" key="3">
    <source>
        <dbReference type="ARBA" id="ARBA00022553"/>
    </source>
</evidence>
<protein>
    <recommendedName>
        <fullName evidence="2">histidine kinase</fullName>
        <ecNumber evidence="2">2.7.13.3</ecNumber>
    </recommendedName>
</protein>
<dbReference type="Gene3D" id="3.30.565.10">
    <property type="entry name" value="Histidine kinase-like ATPase, C-terminal domain"/>
    <property type="match status" value="1"/>
</dbReference>
<evidence type="ECO:0000256" key="6">
    <source>
        <dbReference type="SAM" id="MobiDB-lite"/>
    </source>
</evidence>
<proteinExistence type="predicted"/>
<dbReference type="SUPFAM" id="SSF47384">
    <property type="entry name" value="Homodimeric domain of signal transducing histidine kinase"/>
    <property type="match status" value="1"/>
</dbReference>
<evidence type="ECO:0000256" key="4">
    <source>
        <dbReference type="ARBA" id="ARBA00022679"/>
    </source>
</evidence>
<dbReference type="PROSITE" id="PS50109">
    <property type="entry name" value="HIS_KIN"/>
    <property type="match status" value="1"/>
</dbReference>
<dbReference type="PANTHER" id="PTHR43047:SF72">
    <property type="entry name" value="OSMOSENSING HISTIDINE PROTEIN KINASE SLN1"/>
    <property type="match status" value="1"/>
</dbReference>
<comment type="catalytic activity">
    <reaction evidence="1">
        <text>ATP + protein L-histidine = ADP + protein N-phospho-L-histidine.</text>
        <dbReference type="EC" id="2.7.13.3"/>
    </reaction>
</comment>
<dbReference type="Gene3D" id="1.10.287.130">
    <property type="match status" value="1"/>
</dbReference>
<sequence length="389" mass="40613">MKPPEGSLSPSTAPDGTGTPAVPLDAWPVAVFVVGGDRVVQINANGLRLIGADGPASIVGRPTSEILVLGDPVSVDLDGGVAPDGAGTQWRHALIRPLNGGSLPVLVSRGEEWARGRERLRMLVVVPAASERNGGLLDVEARAEARGQIADVFANLAHEMRTPLNAVIGFGEILLGEHFGPLAGRYRDYARDIVGAGYHLLALVNGALDLGRASAGAASLDERPVELRSVLSSAIAMLEQAASAKSIALTVDDLAGLPLVYADETRMRQLFVNLIGNAIKYSPSSRPVVVRHRLDDDGEIRIDVVDQGTGMTREEVAIALLPFGRTESAIRTGEAGTGLGLPISKAIVEAHGGRMTIDSAPRRGTTVTVVLPANRLVAAPGRGGLLNLL</sequence>
<feature type="domain" description="Histidine kinase" evidence="7">
    <location>
        <begin position="155"/>
        <end position="375"/>
    </location>
</feature>
<feature type="region of interest" description="Disordered" evidence="6">
    <location>
        <begin position="1"/>
        <end position="20"/>
    </location>
</feature>
<dbReference type="CDD" id="cd00075">
    <property type="entry name" value="HATPase"/>
    <property type="match status" value="1"/>
</dbReference>
<dbReference type="SMART" id="SM00388">
    <property type="entry name" value="HisKA"/>
    <property type="match status" value="1"/>
</dbReference>
<dbReference type="InterPro" id="IPR036890">
    <property type="entry name" value="HATPase_C_sf"/>
</dbReference>
<dbReference type="SMART" id="SM00387">
    <property type="entry name" value="HATPase_c"/>
    <property type="match status" value="1"/>
</dbReference>
<comment type="caution">
    <text evidence="8">The sequence shown here is derived from an EMBL/GenBank/DDBJ whole genome shotgun (WGS) entry which is preliminary data.</text>
</comment>
<evidence type="ECO:0000256" key="5">
    <source>
        <dbReference type="ARBA" id="ARBA00022777"/>
    </source>
</evidence>
<dbReference type="Proteomes" id="UP000630353">
    <property type="component" value="Unassembled WGS sequence"/>
</dbReference>
<dbReference type="Pfam" id="PF00512">
    <property type="entry name" value="HisKA"/>
    <property type="match status" value="1"/>
</dbReference>
<dbReference type="CDD" id="cd00082">
    <property type="entry name" value="HisKA"/>
    <property type="match status" value="1"/>
</dbReference>
<name>A0A918XR87_9PROT</name>
<dbReference type="GO" id="GO:0005886">
    <property type="term" value="C:plasma membrane"/>
    <property type="evidence" value="ECO:0007669"/>
    <property type="project" value="TreeGrafter"/>
</dbReference>
<keyword evidence="9" id="KW-1185">Reference proteome</keyword>